<dbReference type="EMBL" id="ARYN01000029">
    <property type="protein sequence ID" value="ORL43673.1"/>
    <property type="molecule type" value="Genomic_DNA"/>
</dbReference>
<sequence length="1262" mass="149436">MKKIRFFGIFQKISQTYYQIFRQPFDVDKGYFNSLETKHFNKEFTLKYSENLFVDQDKGHGRDLINEILLNKDHFQDLLNELKILKDWIEDFEEQYKTLKNLLQTENIPVNLNSKQHKQLEFLLNNRQTLLEQIYEIDTKLKQDIKSLPLTLKVIDNTNLEFAESFDFQRLNQYEEEKRYIELEPTEPFQLVVVFRRLSQIVTQIASVNRLIIQQKKAQVKFIHGNAGMGKSNFSAFLYTELRKKDKSAILISGKSFGGDPNDFDEILMKQINIPNGYLLEEVLEKLNRYGEKNGSRVTLIFDGLNETSFAHEGFSKIWENSLDNFIEKLEKYPYLFFIATLRTSYISRIWSNNEIPYEQIKLNGFRGDDLRLLIQRYFKEYKIATESLIPSDVFYFETPLFLDLYCKMLNEGKVNTVEPQLGLGGFKEVFDKYLENLVAEITQKLDLYSGDLVREGIEKVSQKMLEASNAFIPIKSFYQEMDGENVKSKSKTIGHQVLQEYLIYLDENLNNRDVIIHTQQEVGGYLLASRLINTYGNINAVTQSDFFKDYILGESGNMHQLKDDILKFLINDSDADSLLFQNHLNLEVVKKFTLLDLKRTKISKETQAIIHLLKQEEYSKDEIRTLLEDSSETFYDPESNLNFLFIKDILLKVDNYKFDFTWTYYLYNNYYDFNEFIKYFTNNPEEIISSEETSNNTIIELAIWLLETTIRDLRDKSTKLLLQYFVTNPDQILTYLIFYSVTNRDYINERLALVAYGICLRLQNNKSFIDNELGKIARKLYNLQFAKEPDQPTYNYIVIDSYKHIIDLAILKGVFELDDSNLLRLANYRFNKDDWFSIDDKDREAVPIATHWSLTPNPDPLAGDFVHYTIPRLDNRDYETRLDHTANIFKQILRLGYVSNDENLSKREQSFYNGTSLLGSRVKVDRLGKKYSWIAYFNYAGYLLNQNKLGVWHEENSKYKKHYERLSDTEIEPSYDDYKPYEERVINIDFFVNRDIENSNWINSPNYNILDSLYTKEDYTLLSAFIDQKLDKEFKTRSWIQAQSFFVNRDQIIDYIEQIENKEFDWKDNLHNNGSLSNTYFGELYWADTIPFKVKDHHSFPIEGTKEITRRIKHYDVLKSDDFSFEDIGKEITETINETCHFEYEQTLVDFLWETDSIQFPALRRDIPSPNFGKHLSLTVDSSQSKILCSNLEECFKEYYAEYQLNSENFHYFRTDLLEKYLKDTNQLLLFQLKQHTYDQVADNLGGHFRGMQFKFSNLNR</sequence>
<name>A0A1Y1SZJ6_9FLAO</name>
<accession>A0A1Y1SZJ6</accession>
<comment type="caution">
    <text evidence="1">The sequence shown here is derived from an EMBL/GenBank/DDBJ whole genome shotgun (WGS) entry which is preliminary data.</text>
</comment>
<protein>
    <recommendedName>
        <fullName evidence="3">NACHT domain-containing protein</fullName>
    </recommendedName>
</protein>
<gene>
    <name evidence="1" type="ORF">IIF7_19644</name>
</gene>
<dbReference type="Proteomes" id="UP000192746">
    <property type="component" value="Unassembled WGS sequence"/>
</dbReference>
<dbReference type="SUPFAM" id="SSF52540">
    <property type="entry name" value="P-loop containing nucleoside triphosphate hydrolases"/>
    <property type="match status" value="1"/>
</dbReference>
<dbReference type="InterPro" id="IPR027417">
    <property type="entry name" value="P-loop_NTPase"/>
</dbReference>
<dbReference type="STRING" id="1185767.IIF7_19644"/>
<dbReference type="OrthoDB" id="9757917at2"/>
<organism evidence="1 2">
    <name type="scientific">Zunongwangia atlantica 22II14-10F7</name>
    <dbReference type="NCBI Taxonomy" id="1185767"/>
    <lineage>
        <taxon>Bacteria</taxon>
        <taxon>Pseudomonadati</taxon>
        <taxon>Bacteroidota</taxon>
        <taxon>Flavobacteriia</taxon>
        <taxon>Flavobacteriales</taxon>
        <taxon>Flavobacteriaceae</taxon>
        <taxon>Zunongwangia</taxon>
    </lineage>
</organism>
<keyword evidence="2" id="KW-1185">Reference proteome</keyword>
<evidence type="ECO:0000313" key="2">
    <source>
        <dbReference type="Proteomes" id="UP000192746"/>
    </source>
</evidence>
<dbReference type="Gene3D" id="3.40.50.300">
    <property type="entry name" value="P-loop containing nucleotide triphosphate hydrolases"/>
    <property type="match status" value="1"/>
</dbReference>
<dbReference type="AlphaFoldDB" id="A0A1Y1SZJ6"/>
<evidence type="ECO:0000313" key="1">
    <source>
        <dbReference type="EMBL" id="ORL43673.1"/>
    </source>
</evidence>
<reference evidence="1 2" key="1">
    <citation type="submission" date="2013-04" db="EMBL/GenBank/DDBJ databases">
        <title>Zunongwangia sp. 22II14-10F7 Genome Sequencing.</title>
        <authorList>
            <person name="Lai Q."/>
            <person name="Shao Z."/>
        </authorList>
    </citation>
    <scope>NUCLEOTIDE SEQUENCE [LARGE SCALE GENOMIC DNA]</scope>
    <source>
        <strain evidence="1 2">22II14-10F7</strain>
    </source>
</reference>
<dbReference type="RefSeq" id="WP_084843389.1">
    <property type="nucleotide sequence ID" value="NZ_ARYN01000029.1"/>
</dbReference>
<proteinExistence type="predicted"/>
<evidence type="ECO:0008006" key="3">
    <source>
        <dbReference type="Google" id="ProtNLM"/>
    </source>
</evidence>